<dbReference type="EMBL" id="KQ257454">
    <property type="protein sequence ID" value="KND01680.1"/>
    <property type="molecule type" value="Genomic_DNA"/>
</dbReference>
<dbReference type="AlphaFoldDB" id="A0A0L0HLA9"/>
<dbReference type="GO" id="GO:0006369">
    <property type="term" value="P:termination of RNA polymerase II transcription"/>
    <property type="evidence" value="ECO:0007669"/>
    <property type="project" value="EnsemblFungi"/>
</dbReference>
<gene>
    <name evidence="8" type="ORF">SPPG_03475</name>
</gene>
<feature type="domain" description="DNA-directed RNA polymerase RpoA/D/Rpb3-type" evidence="7">
    <location>
        <begin position="26"/>
        <end position="265"/>
    </location>
</feature>
<dbReference type="Gene3D" id="3.30.1360.10">
    <property type="entry name" value="RNA polymerase, RBP11-like subunit"/>
    <property type="match status" value="1"/>
</dbReference>
<evidence type="ECO:0000256" key="3">
    <source>
        <dbReference type="ARBA" id="ARBA00023163"/>
    </source>
</evidence>
<dbReference type="GO" id="GO:0046983">
    <property type="term" value="F:protein dimerization activity"/>
    <property type="evidence" value="ECO:0007669"/>
    <property type="project" value="InterPro"/>
</dbReference>
<accession>A0A0L0HLA9</accession>
<dbReference type="Proteomes" id="UP000053201">
    <property type="component" value="Unassembled WGS sequence"/>
</dbReference>
<evidence type="ECO:0000259" key="7">
    <source>
        <dbReference type="SMART" id="SM00662"/>
    </source>
</evidence>
<dbReference type="VEuPathDB" id="FungiDB:SPPG_03475"/>
<dbReference type="OrthoDB" id="270173at2759"/>
<proteinExistence type="inferred from homology"/>
<dbReference type="GO" id="GO:0003677">
    <property type="term" value="F:DNA binding"/>
    <property type="evidence" value="ECO:0007669"/>
    <property type="project" value="EnsemblFungi"/>
</dbReference>
<evidence type="ECO:0000256" key="1">
    <source>
        <dbReference type="ARBA" id="ARBA00004123"/>
    </source>
</evidence>
<dbReference type="RefSeq" id="XP_016609719.1">
    <property type="nucleotide sequence ID" value="XM_016751738.1"/>
</dbReference>
<dbReference type="NCBIfam" id="NF001988">
    <property type="entry name" value="PRK00783.1"/>
    <property type="match status" value="1"/>
</dbReference>
<evidence type="ECO:0000256" key="5">
    <source>
        <dbReference type="ARBA" id="ARBA00025804"/>
    </source>
</evidence>
<keyword evidence="2" id="KW-0240">DNA-directed RNA polymerase</keyword>
<dbReference type="InterPro" id="IPR001514">
    <property type="entry name" value="DNA-dir_RNA_pol_30-40kDasu_CS"/>
</dbReference>
<evidence type="ECO:0000313" key="9">
    <source>
        <dbReference type="Proteomes" id="UP000053201"/>
    </source>
</evidence>
<dbReference type="GO" id="GO:0006367">
    <property type="term" value="P:transcription initiation at RNA polymerase II promoter"/>
    <property type="evidence" value="ECO:0007669"/>
    <property type="project" value="EnsemblFungi"/>
</dbReference>
<evidence type="ECO:0000256" key="4">
    <source>
        <dbReference type="ARBA" id="ARBA00023242"/>
    </source>
</evidence>
<dbReference type="GO" id="GO:0003968">
    <property type="term" value="F:RNA-directed RNA polymerase activity"/>
    <property type="evidence" value="ECO:0007669"/>
    <property type="project" value="EnsemblFungi"/>
</dbReference>
<dbReference type="OMA" id="FYFEVES"/>
<comment type="similarity">
    <text evidence="5">Belongs to the archaeal Rpo3/eukaryotic RPB3 RNA polymerase subunit family.</text>
</comment>
<dbReference type="Pfam" id="PF01193">
    <property type="entry name" value="RNA_pol_L"/>
    <property type="match status" value="1"/>
</dbReference>
<organism evidence="8 9">
    <name type="scientific">Spizellomyces punctatus (strain DAOM BR117)</name>
    <dbReference type="NCBI Taxonomy" id="645134"/>
    <lineage>
        <taxon>Eukaryota</taxon>
        <taxon>Fungi</taxon>
        <taxon>Fungi incertae sedis</taxon>
        <taxon>Chytridiomycota</taxon>
        <taxon>Chytridiomycota incertae sedis</taxon>
        <taxon>Chytridiomycetes</taxon>
        <taxon>Spizellomycetales</taxon>
        <taxon>Spizellomycetaceae</taxon>
        <taxon>Spizellomyces</taxon>
    </lineage>
</organism>
<dbReference type="SMART" id="SM00662">
    <property type="entry name" value="RPOLD"/>
    <property type="match status" value="1"/>
</dbReference>
<dbReference type="eggNOG" id="KOG1522">
    <property type="taxonomic scope" value="Eukaryota"/>
</dbReference>
<dbReference type="InterPro" id="IPR036643">
    <property type="entry name" value="RNApol_insert_sf"/>
</dbReference>
<dbReference type="PANTHER" id="PTHR11800:SF2">
    <property type="entry name" value="DNA-DIRECTED RNA POLYMERASE II SUBUNIT RPB3"/>
    <property type="match status" value="1"/>
</dbReference>
<evidence type="ECO:0000256" key="6">
    <source>
        <dbReference type="ARBA" id="ARBA00072506"/>
    </source>
</evidence>
<dbReference type="Pfam" id="PF01000">
    <property type="entry name" value="RNA_pol_A_bac"/>
    <property type="match status" value="1"/>
</dbReference>
<keyword evidence="3" id="KW-0804">Transcription</keyword>
<dbReference type="InParanoid" id="A0A0L0HLA9"/>
<dbReference type="GO" id="GO:0003899">
    <property type="term" value="F:DNA-directed RNA polymerase activity"/>
    <property type="evidence" value="ECO:0007669"/>
    <property type="project" value="EnsemblFungi"/>
</dbReference>
<evidence type="ECO:0000256" key="2">
    <source>
        <dbReference type="ARBA" id="ARBA00022478"/>
    </source>
</evidence>
<dbReference type="SUPFAM" id="SSF56553">
    <property type="entry name" value="Insert subdomain of RNA polymerase alpha subunit"/>
    <property type="match status" value="1"/>
</dbReference>
<reference evidence="8 9" key="1">
    <citation type="submission" date="2009-08" db="EMBL/GenBank/DDBJ databases">
        <title>The Genome Sequence of Spizellomyces punctatus strain DAOM BR117.</title>
        <authorList>
            <consortium name="The Broad Institute Genome Sequencing Platform"/>
            <person name="Russ C."/>
            <person name="Cuomo C."/>
            <person name="Shea T."/>
            <person name="Young S.K."/>
            <person name="Zeng Q."/>
            <person name="Koehrsen M."/>
            <person name="Haas B."/>
            <person name="Borodovsky M."/>
            <person name="Guigo R."/>
            <person name="Alvarado L."/>
            <person name="Berlin A."/>
            <person name="Bochicchio J."/>
            <person name="Borenstein D."/>
            <person name="Chapman S."/>
            <person name="Chen Z."/>
            <person name="Engels R."/>
            <person name="Freedman E."/>
            <person name="Gellesch M."/>
            <person name="Goldberg J."/>
            <person name="Griggs A."/>
            <person name="Gujja S."/>
            <person name="Heiman D."/>
            <person name="Hepburn T."/>
            <person name="Howarth C."/>
            <person name="Jen D."/>
            <person name="Larson L."/>
            <person name="Lewis B."/>
            <person name="Mehta T."/>
            <person name="Park D."/>
            <person name="Pearson M."/>
            <person name="Roberts A."/>
            <person name="Saif S."/>
            <person name="Shenoy N."/>
            <person name="Sisk P."/>
            <person name="Stolte C."/>
            <person name="Sykes S."/>
            <person name="Thomson T."/>
            <person name="Walk T."/>
            <person name="White J."/>
            <person name="Yandava C."/>
            <person name="Burger G."/>
            <person name="Gray M.W."/>
            <person name="Holland P.W.H."/>
            <person name="King N."/>
            <person name="Lang F.B.F."/>
            <person name="Roger A.J."/>
            <person name="Ruiz-Trillo I."/>
            <person name="Lander E."/>
            <person name="Nusbaum C."/>
        </authorList>
    </citation>
    <scope>NUCLEOTIDE SEQUENCE [LARGE SCALE GENOMIC DNA]</scope>
    <source>
        <strain evidence="8 9">DAOM BR117</strain>
    </source>
</reference>
<dbReference type="InterPro" id="IPR011263">
    <property type="entry name" value="DNA-dir_RNA_pol_RpoA/D/Rpb3"/>
</dbReference>
<dbReference type="PANTHER" id="PTHR11800">
    <property type="entry name" value="DNA-DIRECTED RNA POLYMERASE"/>
    <property type="match status" value="1"/>
</dbReference>
<dbReference type="GO" id="GO:0000785">
    <property type="term" value="C:chromatin"/>
    <property type="evidence" value="ECO:0007669"/>
    <property type="project" value="EnsemblFungi"/>
</dbReference>
<dbReference type="SUPFAM" id="SSF55257">
    <property type="entry name" value="RBP11-like subunits of RNA polymerase"/>
    <property type="match status" value="1"/>
</dbReference>
<dbReference type="InterPro" id="IPR011262">
    <property type="entry name" value="DNA-dir_RNA_pol_insert"/>
</dbReference>
<name>A0A0L0HLA9_SPIPD</name>
<sequence length="289" mass="32313">MDIDPSITFADASGPQVAIREITKTTVSFVLSNTELALANALRRVMIAEVPTMAIDLVEIEANTTVLSDEFIAHRLGLIPLVSTDVKRINYTRDCSCTQYCDRCSVEFKLNVSCQNDPTREVHSRDLISSHPTIVPYLETPDDKGVLLVKLKRGEDLRIRCIAKKGTAKEHAKWAPCTGIAFEYDPHNKLRHTTYWYEEDMKGEWPKSAHADEEPEPKDGEPFDYKAKPDRFYFTVESTGALEPRDIVVGALDVLRSKLAQLQLALQSIANEQGEVAIPVDDAVPGGYY</sequence>
<protein>
    <recommendedName>
        <fullName evidence="6">DNA-directed RNA polymerase II subunit RPB3</fullName>
    </recommendedName>
</protein>
<dbReference type="HAMAP" id="MF_00320">
    <property type="entry name" value="RNApol_arch_Rpo3"/>
    <property type="match status" value="1"/>
</dbReference>
<dbReference type="FunFam" id="2.170.120.12:FF:000002">
    <property type="entry name" value="DNA-directed RNA polymerase II subunit RPB3"/>
    <property type="match status" value="1"/>
</dbReference>
<comment type="subcellular location">
    <subcellularLocation>
        <location evidence="1">Nucleus</location>
    </subcellularLocation>
</comment>
<keyword evidence="9" id="KW-1185">Reference proteome</keyword>
<evidence type="ECO:0000313" key="8">
    <source>
        <dbReference type="EMBL" id="KND01680.1"/>
    </source>
</evidence>
<dbReference type="FunCoup" id="A0A0L0HLA9">
    <property type="interactions" value="563"/>
</dbReference>
<keyword evidence="4" id="KW-0539">Nucleus</keyword>
<dbReference type="STRING" id="645134.A0A0L0HLA9"/>
<dbReference type="GeneID" id="27686986"/>
<dbReference type="GO" id="GO:0006368">
    <property type="term" value="P:transcription elongation by RNA polymerase II"/>
    <property type="evidence" value="ECO:0007669"/>
    <property type="project" value="EnsemblFungi"/>
</dbReference>
<dbReference type="Gene3D" id="2.170.120.12">
    <property type="entry name" value="DNA-directed RNA polymerase, insert domain"/>
    <property type="match status" value="1"/>
</dbReference>
<dbReference type="GO" id="GO:0005665">
    <property type="term" value="C:RNA polymerase II, core complex"/>
    <property type="evidence" value="ECO:0007669"/>
    <property type="project" value="EnsemblFungi"/>
</dbReference>
<dbReference type="InterPro" id="IPR022842">
    <property type="entry name" value="RNAP_Rpo3/Rpb3/RPAC1"/>
</dbReference>
<dbReference type="CDD" id="cd07031">
    <property type="entry name" value="RNAP_II_RPB3"/>
    <property type="match status" value="1"/>
</dbReference>
<dbReference type="InterPro" id="IPR036603">
    <property type="entry name" value="RBP11-like"/>
</dbReference>
<dbReference type="InterPro" id="IPR050518">
    <property type="entry name" value="Rpo3/RPB3_RNA_Pol_subunit"/>
</dbReference>
<dbReference type="PROSITE" id="PS00446">
    <property type="entry name" value="RNA_POL_D_30KD"/>
    <property type="match status" value="1"/>
</dbReference>